<comment type="caution">
    <text evidence="1">The sequence shown here is derived from an EMBL/GenBank/DDBJ whole genome shotgun (WGS) entry which is preliminary data.</text>
</comment>
<dbReference type="Proteomes" id="UP000265520">
    <property type="component" value="Unassembled WGS sequence"/>
</dbReference>
<evidence type="ECO:0000313" key="1">
    <source>
        <dbReference type="EMBL" id="MCI46515.1"/>
    </source>
</evidence>
<protein>
    <submittedName>
        <fullName evidence="1">Uncharacterized protein</fullName>
    </submittedName>
</protein>
<name>A0A392SF33_9FABA</name>
<sequence>MTIPPNNVDSSSSATPSEVTDALSAFDNLPPLELILSYIKEDMSSLAYGERGI</sequence>
<accession>A0A392SF33</accession>
<keyword evidence="2" id="KW-1185">Reference proteome</keyword>
<reference evidence="1 2" key="1">
    <citation type="journal article" date="2018" name="Front. Plant Sci.">
        <title>Red Clover (Trifolium pratense) and Zigzag Clover (T. medium) - A Picture of Genomic Similarities and Differences.</title>
        <authorList>
            <person name="Dluhosova J."/>
            <person name="Istvanek J."/>
            <person name="Nedelnik J."/>
            <person name="Repkova J."/>
        </authorList>
    </citation>
    <scope>NUCLEOTIDE SEQUENCE [LARGE SCALE GENOMIC DNA]</scope>
    <source>
        <strain evidence="2">cv. 10/8</strain>
        <tissue evidence="1">Leaf</tissue>
    </source>
</reference>
<dbReference type="EMBL" id="LXQA010358624">
    <property type="protein sequence ID" value="MCI46515.1"/>
    <property type="molecule type" value="Genomic_DNA"/>
</dbReference>
<evidence type="ECO:0000313" key="2">
    <source>
        <dbReference type="Proteomes" id="UP000265520"/>
    </source>
</evidence>
<organism evidence="1 2">
    <name type="scientific">Trifolium medium</name>
    <dbReference type="NCBI Taxonomy" id="97028"/>
    <lineage>
        <taxon>Eukaryota</taxon>
        <taxon>Viridiplantae</taxon>
        <taxon>Streptophyta</taxon>
        <taxon>Embryophyta</taxon>
        <taxon>Tracheophyta</taxon>
        <taxon>Spermatophyta</taxon>
        <taxon>Magnoliopsida</taxon>
        <taxon>eudicotyledons</taxon>
        <taxon>Gunneridae</taxon>
        <taxon>Pentapetalae</taxon>
        <taxon>rosids</taxon>
        <taxon>fabids</taxon>
        <taxon>Fabales</taxon>
        <taxon>Fabaceae</taxon>
        <taxon>Papilionoideae</taxon>
        <taxon>50 kb inversion clade</taxon>
        <taxon>NPAAA clade</taxon>
        <taxon>Hologalegina</taxon>
        <taxon>IRL clade</taxon>
        <taxon>Trifolieae</taxon>
        <taxon>Trifolium</taxon>
    </lineage>
</organism>
<dbReference type="AlphaFoldDB" id="A0A392SF33"/>
<feature type="non-terminal residue" evidence="1">
    <location>
        <position position="53"/>
    </location>
</feature>
<proteinExistence type="predicted"/>